<dbReference type="Proteomes" id="UP000093592">
    <property type="component" value="Unassembled WGS sequence"/>
</dbReference>
<gene>
    <name evidence="1" type="ORF">A5707_11195</name>
</gene>
<comment type="caution">
    <text evidence="1">The sequence shown here is derived from an EMBL/GenBank/DDBJ whole genome shotgun (WGS) entry which is preliminary data.</text>
</comment>
<accession>A0A1A2ZX90</accession>
<reference evidence="2" key="1">
    <citation type="submission" date="2016-06" db="EMBL/GenBank/DDBJ databases">
        <authorList>
            <person name="Sutton G."/>
            <person name="Brinkac L."/>
            <person name="Sanka R."/>
            <person name="Adams M."/>
            <person name="Lau E."/>
            <person name="Sam S."/>
            <person name="Sreng N."/>
            <person name="Him V."/>
            <person name="Kerleguer A."/>
            <person name="Cheng S."/>
        </authorList>
    </citation>
    <scope>NUCLEOTIDE SEQUENCE [LARGE SCALE GENOMIC DNA]</scope>
    <source>
        <strain evidence="2">E861</strain>
    </source>
</reference>
<evidence type="ECO:0000313" key="2">
    <source>
        <dbReference type="Proteomes" id="UP000093592"/>
    </source>
</evidence>
<organism evidence="1 2">
    <name type="scientific">Mycobacterium kyorinense</name>
    <dbReference type="NCBI Taxonomy" id="487514"/>
    <lineage>
        <taxon>Bacteria</taxon>
        <taxon>Bacillati</taxon>
        <taxon>Actinomycetota</taxon>
        <taxon>Actinomycetes</taxon>
        <taxon>Mycobacteriales</taxon>
        <taxon>Mycobacteriaceae</taxon>
        <taxon>Mycobacterium</taxon>
    </lineage>
</organism>
<dbReference type="AlphaFoldDB" id="A0A1A2ZX90"/>
<name>A0A1A2ZX90_9MYCO</name>
<evidence type="ECO:0000313" key="1">
    <source>
        <dbReference type="EMBL" id="OBI53696.1"/>
    </source>
</evidence>
<sequence length="328" mass="35599">MPRPECFLNGPDAVLCLRGTVNDVTAWVIDAHTGHVTYTGPSSLRTYPAKLTVHQIGIYAVATTENQGVYGIGSHAETTWFVPGSGHVDQMYPPQRDTAPRTLATQAAAGRGVDRTVVFSLNDGTVIKPKLADDAEQQMTVLYPGGFAAEIRVGQELSRVEFFDDTGTRTSQKSIKGSFFNLIDQPDLPVISFMNDWAVYSVDGDRLLRLSGDGPGEPRLIGTKFFFAESEGIAGSHWRQYDLQTGAEGKSCAYNLSYYIGTDGTVAVVEMGNPNVGRLTEAYDLATCDTLWTVRSAIGSFRQVWRINTTLVQLSDDGTELVSLVAPG</sequence>
<protein>
    <submittedName>
        <fullName evidence="1">Uncharacterized protein</fullName>
    </submittedName>
</protein>
<dbReference type="EMBL" id="LZKJ01000006">
    <property type="protein sequence ID" value="OBI53696.1"/>
    <property type="molecule type" value="Genomic_DNA"/>
</dbReference>
<proteinExistence type="predicted"/>